<comment type="caution">
    <text evidence="5">The sequence shown here is derived from an EMBL/GenBank/DDBJ whole genome shotgun (WGS) entry which is preliminary data.</text>
</comment>
<dbReference type="Gene3D" id="3.40.50.261">
    <property type="entry name" value="Succinyl-CoA synthetase domains"/>
    <property type="match status" value="2"/>
</dbReference>
<evidence type="ECO:0000259" key="4">
    <source>
        <dbReference type="SMART" id="SM00881"/>
    </source>
</evidence>
<evidence type="ECO:0000313" key="5">
    <source>
        <dbReference type="EMBL" id="OFW56117.1"/>
    </source>
</evidence>
<dbReference type="InterPro" id="IPR051538">
    <property type="entry name" value="Acyl-CoA_Synth/Transferase"/>
</dbReference>
<evidence type="ECO:0000256" key="3">
    <source>
        <dbReference type="ARBA" id="ARBA00022840"/>
    </source>
</evidence>
<dbReference type="InterPro" id="IPR016102">
    <property type="entry name" value="Succinyl-CoA_synth-like"/>
</dbReference>
<dbReference type="SMART" id="SM00881">
    <property type="entry name" value="CoA_binding"/>
    <property type="match status" value="1"/>
</dbReference>
<protein>
    <recommendedName>
        <fullName evidence="4">CoA-binding domain-containing protein</fullName>
    </recommendedName>
</protein>
<proteinExistence type="predicted"/>
<keyword evidence="3" id="KW-0067">ATP-binding</keyword>
<dbReference type="Pfam" id="PF13607">
    <property type="entry name" value="Succ_CoA_lig"/>
    <property type="match status" value="1"/>
</dbReference>
<keyword evidence="2" id="KW-0547">Nucleotide-binding</keyword>
<dbReference type="PANTHER" id="PTHR43334">
    <property type="entry name" value="ACETATE--COA LIGASE [ADP-FORMING]"/>
    <property type="match status" value="1"/>
</dbReference>
<evidence type="ECO:0000256" key="1">
    <source>
        <dbReference type="ARBA" id="ARBA00022598"/>
    </source>
</evidence>
<dbReference type="SUPFAM" id="SSF52210">
    <property type="entry name" value="Succinyl-CoA synthetase domains"/>
    <property type="match status" value="2"/>
</dbReference>
<dbReference type="GO" id="GO:0005524">
    <property type="term" value="F:ATP binding"/>
    <property type="evidence" value="ECO:0007669"/>
    <property type="project" value="UniProtKB-KW"/>
</dbReference>
<gene>
    <name evidence="5" type="ORF">A2Y75_03070</name>
</gene>
<dbReference type="GO" id="GO:0016874">
    <property type="term" value="F:ligase activity"/>
    <property type="evidence" value="ECO:0007669"/>
    <property type="project" value="UniProtKB-KW"/>
</dbReference>
<dbReference type="AlphaFoldDB" id="A0A1F2WGY0"/>
<evidence type="ECO:0000256" key="2">
    <source>
        <dbReference type="ARBA" id="ARBA00022741"/>
    </source>
</evidence>
<dbReference type="InterPro" id="IPR036291">
    <property type="entry name" value="NAD(P)-bd_dom_sf"/>
</dbReference>
<name>A0A1F2WGY0_9ACTN</name>
<dbReference type="InterPro" id="IPR003781">
    <property type="entry name" value="CoA-bd"/>
</dbReference>
<sequence length="464" mass="49123">MDAALKKSLDRIFFPSSVAIAGVSNRMDSPGTLFLRSLKDMAFEGEIYPVNPRYDEVLGYKCYADIRSIPICPDLAILSVPPAAVPGLVRECAACDTGGCIINTAGFSESGREEGRALEHEITEALQGSDLRLVGPNCMGIYSSRGRIALFAGMFPTEGRASMISQSGSLSSITFMTGLERGILFDKIVSSGNELDLNCADYLEYYANDPHTKMILAYLEQIRDPRRFLATAKDIKGMKPLIVLKAGVTASGGKAAASHTGALAGSAEVLQGAANQAGIILAEDLGEMLDAAGALYHLPKCKGRKVAIVSSPGGIAVNAADAAELFGLELSTLDDRTITELGKFLPLQGTSFLNPVDLGFGGIIPGNYGRTLEVLDRDERVDMILAIGSAPASRDGDIGLISAITEEVLAARPKMQTPVVVILFPSGFVSPYVAKLYSAGIPAYLTPTAACRALDHYCKFHGCP</sequence>
<dbReference type="EMBL" id="MELK01000048">
    <property type="protein sequence ID" value="OFW56117.1"/>
    <property type="molecule type" value="Genomic_DNA"/>
</dbReference>
<dbReference type="Pfam" id="PF13380">
    <property type="entry name" value="CoA_binding_2"/>
    <property type="match status" value="1"/>
</dbReference>
<dbReference type="InterPro" id="IPR032875">
    <property type="entry name" value="Succ_CoA_lig_flav_dom"/>
</dbReference>
<dbReference type="PANTHER" id="PTHR43334:SF1">
    <property type="entry name" value="3-HYDROXYPROPIONATE--COA LIGASE [ADP-FORMING]"/>
    <property type="match status" value="1"/>
</dbReference>
<dbReference type="Gene3D" id="3.40.50.720">
    <property type="entry name" value="NAD(P)-binding Rossmann-like Domain"/>
    <property type="match status" value="1"/>
</dbReference>
<accession>A0A1F2WGY0</accession>
<feature type="domain" description="CoA-binding" evidence="4">
    <location>
        <begin position="12"/>
        <end position="107"/>
    </location>
</feature>
<dbReference type="Proteomes" id="UP000177876">
    <property type="component" value="Unassembled WGS sequence"/>
</dbReference>
<reference evidence="5 6" key="1">
    <citation type="journal article" date="2016" name="Nat. Commun.">
        <title>Thousands of microbial genomes shed light on interconnected biogeochemical processes in an aquifer system.</title>
        <authorList>
            <person name="Anantharaman K."/>
            <person name="Brown C.T."/>
            <person name="Hug L.A."/>
            <person name="Sharon I."/>
            <person name="Castelle C.J."/>
            <person name="Probst A.J."/>
            <person name="Thomas B.C."/>
            <person name="Singh A."/>
            <person name="Wilkins M.J."/>
            <person name="Karaoz U."/>
            <person name="Brodie E.L."/>
            <person name="Williams K.H."/>
            <person name="Hubbard S.S."/>
            <person name="Banfield J.F."/>
        </authorList>
    </citation>
    <scope>NUCLEOTIDE SEQUENCE [LARGE SCALE GENOMIC DNA]</scope>
</reference>
<organism evidence="5 6">
    <name type="scientific">Candidatus Solincola sediminis</name>
    <dbReference type="NCBI Taxonomy" id="1797199"/>
    <lineage>
        <taxon>Bacteria</taxon>
        <taxon>Bacillati</taxon>
        <taxon>Actinomycetota</taxon>
        <taxon>Candidatus Geothermincolia</taxon>
        <taxon>Candidatus Geothermincolales</taxon>
        <taxon>Candidatus Geothermincolaceae</taxon>
        <taxon>Candidatus Solincola</taxon>
    </lineage>
</organism>
<keyword evidence="1" id="KW-0436">Ligase</keyword>
<dbReference type="STRING" id="1797197.A2Y75_03070"/>
<evidence type="ECO:0000313" key="6">
    <source>
        <dbReference type="Proteomes" id="UP000177876"/>
    </source>
</evidence>
<dbReference type="SUPFAM" id="SSF51735">
    <property type="entry name" value="NAD(P)-binding Rossmann-fold domains"/>
    <property type="match status" value="1"/>
</dbReference>